<evidence type="ECO:0000256" key="2">
    <source>
        <dbReference type="ARBA" id="ARBA00023242"/>
    </source>
</evidence>
<reference evidence="7 8" key="1">
    <citation type="journal article" date="2018" name="Mol. Biol. Evol.">
        <title>Broad Genomic Sampling Reveals a Smut Pathogenic Ancestry of the Fungal Clade Ustilaginomycotina.</title>
        <authorList>
            <person name="Kijpornyongpan T."/>
            <person name="Mondo S.J."/>
            <person name="Barry K."/>
            <person name="Sandor L."/>
            <person name="Lee J."/>
            <person name="Lipzen A."/>
            <person name="Pangilinan J."/>
            <person name="LaButti K."/>
            <person name="Hainaut M."/>
            <person name="Henrissat B."/>
            <person name="Grigoriev I.V."/>
            <person name="Spatafora J.W."/>
            <person name="Aime M.C."/>
        </authorList>
    </citation>
    <scope>NUCLEOTIDE SEQUENCE [LARGE SCALE GENOMIC DNA]</scope>
    <source>
        <strain evidence="7 8">MCA 3882</strain>
    </source>
</reference>
<dbReference type="Proteomes" id="UP000245771">
    <property type="component" value="Unassembled WGS sequence"/>
</dbReference>
<feature type="domain" description="RSE1/DDB1/CPSF1 second beta-propeller" evidence="6">
    <location>
        <begin position="579"/>
        <end position="961"/>
    </location>
</feature>
<dbReference type="Gene3D" id="2.130.10.10">
    <property type="entry name" value="YVTN repeat-like/Quinoprotein amine dehydrogenase"/>
    <property type="match status" value="2"/>
</dbReference>
<dbReference type="PANTHER" id="PTHR10644">
    <property type="entry name" value="DNA REPAIR/RNA PROCESSING CPSF FAMILY"/>
    <property type="match status" value="1"/>
</dbReference>
<proteinExistence type="predicted"/>
<dbReference type="Pfam" id="PF10433">
    <property type="entry name" value="Beta-prop_RSE1_1st"/>
    <property type="match status" value="1"/>
</dbReference>
<evidence type="ECO:0000256" key="1">
    <source>
        <dbReference type="ARBA" id="ARBA00004123"/>
    </source>
</evidence>
<evidence type="ECO:0000259" key="5">
    <source>
        <dbReference type="Pfam" id="PF10433"/>
    </source>
</evidence>
<name>A0A316VKF2_9BASI</name>
<evidence type="ECO:0000313" key="7">
    <source>
        <dbReference type="EMBL" id="PWN38026.1"/>
    </source>
</evidence>
<dbReference type="InParanoid" id="A0A316VKF2"/>
<gene>
    <name evidence="7" type="ORF">FA14DRAFT_22204</name>
</gene>
<organism evidence="7 8">
    <name type="scientific">Meira miltonrushii</name>
    <dbReference type="NCBI Taxonomy" id="1280837"/>
    <lineage>
        <taxon>Eukaryota</taxon>
        <taxon>Fungi</taxon>
        <taxon>Dikarya</taxon>
        <taxon>Basidiomycota</taxon>
        <taxon>Ustilaginomycotina</taxon>
        <taxon>Exobasidiomycetes</taxon>
        <taxon>Exobasidiales</taxon>
        <taxon>Brachybasidiaceae</taxon>
        <taxon>Meira</taxon>
    </lineage>
</organism>
<dbReference type="InterPro" id="IPR018846">
    <property type="entry name" value="Beta-prop_RSE1/DDB1/CPSF1_1st"/>
</dbReference>
<dbReference type="OrthoDB" id="6109at2759"/>
<protein>
    <recommendedName>
        <fullName evidence="9">Cleavage/polyadenylation specificity factor A subunit C-terminal domain-containing protein</fullName>
    </recommendedName>
</protein>
<dbReference type="GO" id="GO:0005634">
    <property type="term" value="C:nucleus"/>
    <property type="evidence" value="ECO:0007669"/>
    <property type="project" value="UniProtKB-SubCell"/>
</dbReference>
<feature type="compositionally biased region" description="Acidic residues" evidence="3">
    <location>
        <begin position="764"/>
        <end position="780"/>
    </location>
</feature>
<dbReference type="InterPro" id="IPR050358">
    <property type="entry name" value="RSE1/DDB1/CFT1"/>
</dbReference>
<evidence type="ECO:0008006" key="9">
    <source>
        <dbReference type="Google" id="ProtNLM"/>
    </source>
</evidence>
<keyword evidence="8" id="KW-1185">Reference proteome</keyword>
<dbReference type="InterPro" id="IPR004871">
    <property type="entry name" value="RSE1/DDB1/CPSF1_C"/>
</dbReference>
<dbReference type="GO" id="GO:0003676">
    <property type="term" value="F:nucleic acid binding"/>
    <property type="evidence" value="ECO:0007669"/>
    <property type="project" value="InterPro"/>
</dbReference>
<dbReference type="FunCoup" id="A0A316VKF2">
    <property type="interactions" value="636"/>
</dbReference>
<feature type="domain" description="RSE1/DDB1/CPSF1 first beta-propeller" evidence="5">
    <location>
        <begin position="46"/>
        <end position="461"/>
    </location>
</feature>
<feature type="domain" description="RSE1/DDB1/CPSF1 C-terminal" evidence="4">
    <location>
        <begin position="1062"/>
        <end position="1388"/>
    </location>
</feature>
<keyword evidence="2" id="KW-0539">Nucleus</keyword>
<dbReference type="RefSeq" id="XP_025358328.1">
    <property type="nucleotide sequence ID" value="XM_025502026.1"/>
</dbReference>
<dbReference type="STRING" id="1280837.A0A316VKF2"/>
<evidence type="ECO:0000256" key="3">
    <source>
        <dbReference type="SAM" id="MobiDB-lite"/>
    </source>
</evidence>
<dbReference type="Pfam" id="PF03178">
    <property type="entry name" value="CPSF_A"/>
    <property type="match status" value="1"/>
</dbReference>
<evidence type="ECO:0000259" key="6">
    <source>
        <dbReference type="Pfam" id="PF23726"/>
    </source>
</evidence>
<dbReference type="InterPro" id="IPR058543">
    <property type="entry name" value="Beta-prop_RSE1/DDB1/CPSF1_2nd"/>
</dbReference>
<dbReference type="EMBL" id="KZ819602">
    <property type="protein sequence ID" value="PWN38026.1"/>
    <property type="molecule type" value="Genomic_DNA"/>
</dbReference>
<dbReference type="GeneID" id="37023807"/>
<feature type="region of interest" description="Disordered" evidence="3">
    <location>
        <begin position="744"/>
        <end position="784"/>
    </location>
</feature>
<dbReference type="InterPro" id="IPR015943">
    <property type="entry name" value="WD40/YVTN_repeat-like_dom_sf"/>
</dbReference>
<evidence type="ECO:0000259" key="4">
    <source>
        <dbReference type="Pfam" id="PF03178"/>
    </source>
</evidence>
<dbReference type="Pfam" id="PF23726">
    <property type="entry name" value="Beta-prop_RSE1_2nd"/>
    <property type="match status" value="1"/>
</dbReference>
<comment type="subcellular location">
    <subcellularLocation>
        <location evidence="1">Nucleus</location>
    </subcellularLocation>
</comment>
<sequence>MVLSAYHSQPLPPSGVAYAVSLQLTPFDSAIASSSNSHRGKLLSHIVTARDDVVDVYEVRSRSAAGSSSNGTIDEVKLYHLRSHQIFGLVTGLGRCKTDSGAVDDVAQQTIDGERDTLIISFKDAKMALMQWSDAAADLITISIHTYERAPQVSEGVSPHFLQCLQVDPESRCAALLLPQDALAILPFYNDTAEELDELLARAGGDVGGSISLEKSLPYAPSFVLSLSSADIDIKNVRDFVFLPSFQRPTIAVLFEKDATWTGRLDERHDTCAVRFITLDLGVSIESSHRVISSKDGLPFDSLYLTACPPSVGGGVYITTSSALIHMDQGGRTVGVAVNGWHALTSKLSLPRWKSDAHKVTSNGQVNGITNGLTGDIEKTLMQLDLANSHIVFPDSSSPLAFLFLQDGEVWLLQNSLEGRTLSSINLESRGATTQPSVATAVSAGQFVFVGSMVGDSQLLRRITTASTVASTAITNDSTKSDDDDMDLDDDLYGESSAPTNGINGNGVGGGQKHTTFELQSVATVEHLGPILHIGQAVIGDSDDFEHGGGMAQTVICSGAKHSGGLNMLEPQIVPRGKRQVALNATTGLWVLRTSEETGETLLLASNAADSELAIVDSKGIMQSTTKIKGRTIFACSVPNATAEQGAIRVTERAVQMMDDKGVEKRLVDLKKGKPADVDIFKAELCASYLTILWTDGSLNLLEITASDLKPVGLPEEVSGRKFIAASVVEDIFESFTWFKKGTNAKKEEKPNGKKASATRSRQEEEDDEIDFGEDGDDEDVHFSSKSTMHSRSLWLILTSNEACLQVYSMQNFQRVWQSNSLYPAPLRLDYVSGTYEEEEVPSLELSQVQVCPIGDVLHLVVSFQNGLVNVYEANSFSGDDEDTVKALQTVQEDALALSFIKVIAKQLDIAGSGVLSAPNGESVEGISLIPFDNLAGRKGVFVGGVAPAWLLRENTGSTNLYMSAESSMDHLDVLTGDRFVYVQYGIVNFARLPFLSYTLPVPYQKKARTGRTYTKTAPHPFTKTIVAASVVGQQFVLFDPEDGHVVEDPANDPTIAKAPRSSLELFVDGDGEPVDGYEFQQCEVVSCVELVTLRSVGSVSGLKDYIAVGTIISHGEDRPARGATYIFDIVEVVAPQHDPAARFKLRLMVKDENKGPITAISDTNGYLIVVMGLKLFVRALEKDEWMITVAFLDTPFQATGLERLKNFLLLTDVHKSVWFIAFQEEPYRLVVISKDYSEIYQSHGSFLIQEDQMTIVTAAKDGVLRLYDYASNISASQGGQRLLVRSEFGGCSETSGRMVVPGSSSEDGGISKSNEIILSSMNGSIQRIQPVEEEIFNTLHLLQGQLIRTVQHFAGLNPRGFRVVRNDTVSRPLNKGILDARLLASFEMLSRPKMEEIAKLIPDLVDGADQLLRYIATLRSNWGEL</sequence>
<accession>A0A316VKF2</accession>
<evidence type="ECO:0000313" key="8">
    <source>
        <dbReference type="Proteomes" id="UP000245771"/>
    </source>
</evidence>